<dbReference type="SUPFAM" id="SSF53098">
    <property type="entry name" value="Ribonuclease H-like"/>
    <property type="match status" value="1"/>
</dbReference>
<protein>
    <recommendedName>
        <fullName evidence="2">HAT C-terminal dimerisation domain-containing protein</fullName>
    </recommendedName>
</protein>
<evidence type="ECO:0000313" key="4">
    <source>
        <dbReference type="Proteomes" id="UP000663855"/>
    </source>
</evidence>
<dbReference type="GO" id="GO:0046983">
    <property type="term" value="F:protein dimerization activity"/>
    <property type="evidence" value="ECO:0007669"/>
    <property type="project" value="InterPro"/>
</dbReference>
<feature type="region of interest" description="Disordered" evidence="1">
    <location>
        <begin position="21"/>
        <end position="54"/>
    </location>
</feature>
<dbReference type="Proteomes" id="UP000663855">
    <property type="component" value="Unassembled WGS sequence"/>
</dbReference>
<dbReference type="InterPro" id="IPR012337">
    <property type="entry name" value="RNaseH-like_sf"/>
</dbReference>
<sequence length="808" mass="91725">MYPLITKFFKKPVVSNCNNHQQEANEQVSLTPISTTPSAPSAPSTSLTSTTSATSIVTSPTSATSILTSPTSIELNILRNNAVTSEASIQLTNDIGLHIGKKLTDEQKYELIANHFQPDKKFVWPYKQRVTVLMDKRAQNEIKENRARLRPIIETIIFCGKQNIALRGHRDDGNKIEENGIFSANDGNFRALLQYRIQSSDEVLRQHLEKCNKNASYISKTIQNQIISIIGELILKQIIEEVKQAHFYTVLLDETSKPNSKKSIFFCDACFHVLLLILADISNVEQASLCIRYILNEQIHEKFLMFIPVSDRSGACLANLIINTVLVLGLDLSFCVGQGYDGCSAMSVISDSCEIRSIQNTVGTIKEVYNFVRSSSVRSQIFEELSLEAYNRQTIILNENIKASSLQSSKSENSTIEVRSKKVKLANVCITRWVDRHIAIETFNSLFPVVVELLTNLMKMKDRESSVRSNLFYGAISSSEFLCSLPILNKLLSFTTNVARSLPNSKIDLMTCISNIEDILQGIQMKRNETDEEYKYLFEEAQDLAKYTETIIKMPRVVKRQVYKLKLAFRVCALTQNFFFLQINRDNIPASSAYEYFKLNVFIPLLDHFIVAIFIPLLDHFIVAIKDRFSEHVKKAAAISCLIPEHIADKSYDDLLPAIELYKKFLHCSTAQLETEFVLWKKRWTDIVTEDSFTSLSSYSGSNPNTVNMKRKEQVFLPDTIIDSYAACPEAFYPNIKVLLKIFATLPVTTATTERSFSVLKLLKTYLRSTMSETRLNGLAMMYIYRNMAVDIDAMIDEFAKSNRRLAF</sequence>
<dbReference type="InterPro" id="IPR052958">
    <property type="entry name" value="IFN-induced_PKR_regulator"/>
</dbReference>
<feature type="domain" description="HAT C-terminal dimerisation" evidence="2">
    <location>
        <begin position="730"/>
        <end position="788"/>
    </location>
</feature>
<organism evidence="3 4">
    <name type="scientific">Rotaria magnacalcarata</name>
    <dbReference type="NCBI Taxonomy" id="392030"/>
    <lineage>
        <taxon>Eukaryota</taxon>
        <taxon>Metazoa</taxon>
        <taxon>Spiralia</taxon>
        <taxon>Gnathifera</taxon>
        <taxon>Rotifera</taxon>
        <taxon>Eurotatoria</taxon>
        <taxon>Bdelloidea</taxon>
        <taxon>Philodinida</taxon>
        <taxon>Philodinidae</taxon>
        <taxon>Rotaria</taxon>
    </lineage>
</organism>
<dbReference type="AlphaFoldDB" id="A0A815SFJ8"/>
<dbReference type="Pfam" id="PF05699">
    <property type="entry name" value="Dimer_Tnp_hAT"/>
    <property type="match status" value="1"/>
</dbReference>
<gene>
    <name evidence="3" type="ORF">CJN711_LOCUS26614</name>
</gene>
<feature type="compositionally biased region" description="Low complexity" evidence="1">
    <location>
        <begin position="29"/>
        <end position="54"/>
    </location>
</feature>
<dbReference type="InterPro" id="IPR008906">
    <property type="entry name" value="HATC_C_dom"/>
</dbReference>
<dbReference type="PANTHER" id="PTHR46289">
    <property type="entry name" value="52 KDA REPRESSOR OF THE INHIBITOR OF THE PROTEIN KINASE-LIKE PROTEIN-RELATED"/>
    <property type="match status" value="1"/>
</dbReference>
<dbReference type="EMBL" id="CAJNOV010012476">
    <property type="protein sequence ID" value="CAF1489089.1"/>
    <property type="molecule type" value="Genomic_DNA"/>
</dbReference>
<name>A0A815SFJ8_9BILA</name>
<evidence type="ECO:0000259" key="2">
    <source>
        <dbReference type="Pfam" id="PF05699"/>
    </source>
</evidence>
<comment type="caution">
    <text evidence="3">The sequence shown here is derived from an EMBL/GenBank/DDBJ whole genome shotgun (WGS) entry which is preliminary data.</text>
</comment>
<evidence type="ECO:0000313" key="3">
    <source>
        <dbReference type="EMBL" id="CAF1489089.1"/>
    </source>
</evidence>
<reference evidence="3" key="1">
    <citation type="submission" date="2021-02" db="EMBL/GenBank/DDBJ databases">
        <authorList>
            <person name="Nowell W R."/>
        </authorList>
    </citation>
    <scope>NUCLEOTIDE SEQUENCE</scope>
</reference>
<proteinExistence type="predicted"/>
<dbReference type="PANTHER" id="PTHR46289:SF14">
    <property type="entry name" value="DUF4371 DOMAIN-CONTAINING PROTEIN"/>
    <property type="match status" value="1"/>
</dbReference>
<accession>A0A815SFJ8</accession>
<evidence type="ECO:0000256" key="1">
    <source>
        <dbReference type="SAM" id="MobiDB-lite"/>
    </source>
</evidence>